<evidence type="ECO:0000313" key="2">
    <source>
        <dbReference type="Proteomes" id="UP000046155"/>
    </source>
</evidence>
<dbReference type="Gene3D" id="1.10.10.10">
    <property type="entry name" value="Winged helix-like DNA-binding domain superfamily/Winged helix DNA-binding domain"/>
    <property type="match status" value="1"/>
</dbReference>
<name>A0A0B7MHF6_9FIRM</name>
<dbReference type="GO" id="GO:0006355">
    <property type="term" value="P:regulation of DNA-templated transcription"/>
    <property type="evidence" value="ECO:0007669"/>
    <property type="project" value="InterPro"/>
</dbReference>
<protein>
    <submittedName>
        <fullName evidence="1">Uncharacterized protein</fullName>
    </submittedName>
</protein>
<reference evidence="2" key="1">
    <citation type="submission" date="2015-01" db="EMBL/GenBank/DDBJ databases">
        <authorList>
            <person name="Manzoor Shahid"/>
            <person name="Zubair Saima"/>
        </authorList>
    </citation>
    <scope>NUCLEOTIDE SEQUENCE [LARGE SCALE GENOMIC DNA]</scope>
    <source>
        <strain evidence="2">Sp3</strain>
    </source>
</reference>
<organism evidence="1 2">
    <name type="scientific">Syntrophaceticus schinkii</name>
    <dbReference type="NCBI Taxonomy" id="499207"/>
    <lineage>
        <taxon>Bacteria</taxon>
        <taxon>Bacillati</taxon>
        <taxon>Bacillota</taxon>
        <taxon>Clostridia</taxon>
        <taxon>Thermoanaerobacterales</taxon>
        <taxon>Thermoanaerobacterales Family III. Incertae Sedis</taxon>
        <taxon>Syntrophaceticus</taxon>
    </lineage>
</organism>
<dbReference type="AlphaFoldDB" id="A0A0B7MHF6"/>
<dbReference type="InterPro" id="IPR016032">
    <property type="entry name" value="Sig_transdc_resp-reg_C-effctor"/>
</dbReference>
<dbReference type="EMBL" id="CDRZ01000003">
    <property type="protein sequence ID" value="CEO87386.1"/>
    <property type="molecule type" value="Genomic_DNA"/>
</dbReference>
<sequence length="104" mass="12156">MTSAQWFLTDGSSKIQPLYRKQFYHDPQMTTGYFLDYIYDHVNVFKLLTVKLEGTKYSTFINDFVDAEVDSLFILEPTVKLHLRSIFRKLGVRKCIKAQALAIQ</sequence>
<dbReference type="RefSeq" id="WP_044663762.1">
    <property type="nucleotide sequence ID" value="NZ_CDRZ01000003.1"/>
</dbReference>
<dbReference type="SUPFAM" id="SSF46894">
    <property type="entry name" value="C-terminal effector domain of the bipartite response regulators"/>
    <property type="match status" value="1"/>
</dbReference>
<gene>
    <name evidence="1" type="ORF">SSCH_1000024</name>
</gene>
<evidence type="ECO:0000313" key="1">
    <source>
        <dbReference type="EMBL" id="CEO87386.1"/>
    </source>
</evidence>
<accession>A0A0B7MHF6</accession>
<dbReference type="InterPro" id="IPR036388">
    <property type="entry name" value="WH-like_DNA-bd_sf"/>
</dbReference>
<dbReference type="OrthoDB" id="9814200at2"/>
<dbReference type="GO" id="GO:0003677">
    <property type="term" value="F:DNA binding"/>
    <property type="evidence" value="ECO:0007669"/>
    <property type="project" value="InterPro"/>
</dbReference>
<proteinExistence type="predicted"/>
<keyword evidence="2" id="KW-1185">Reference proteome</keyword>
<dbReference type="Proteomes" id="UP000046155">
    <property type="component" value="Unassembled WGS sequence"/>
</dbReference>